<gene>
    <name evidence="7" type="primary">pyrI</name>
    <name evidence="10" type="ORF">DLD82_07385</name>
</gene>
<evidence type="ECO:0000313" key="11">
    <source>
        <dbReference type="Proteomes" id="UP000245934"/>
    </source>
</evidence>
<feature type="binding site" evidence="7">
    <location>
        <position position="139"/>
    </location>
    <ligand>
        <name>Zn(2+)</name>
        <dbReference type="ChEBI" id="CHEBI:29105"/>
    </ligand>
</feature>
<comment type="function">
    <text evidence="1 7">Involved in allosteric regulation of aspartate carbamoyltransferase.</text>
</comment>
<dbReference type="RefSeq" id="WP_109940465.1">
    <property type="nucleotide sequence ID" value="NZ_CP176366.1"/>
</dbReference>
<protein>
    <recommendedName>
        <fullName evidence="3 7">Aspartate carbamoyltransferase regulatory chain</fullName>
    </recommendedName>
</protein>
<dbReference type="GO" id="GO:0009347">
    <property type="term" value="C:aspartate carbamoyltransferase complex"/>
    <property type="evidence" value="ECO:0007669"/>
    <property type="project" value="InterPro"/>
</dbReference>
<dbReference type="PANTHER" id="PTHR35805:SF1">
    <property type="entry name" value="ASPARTATE CARBAMOYLTRANSFERASE REGULATORY CHAIN"/>
    <property type="match status" value="1"/>
</dbReference>
<reference evidence="10 11" key="1">
    <citation type="submission" date="2018-05" db="EMBL/GenBank/DDBJ databases">
        <title>Draft genome of Methanospirillum stamsii Pt1.</title>
        <authorList>
            <person name="Dueholm M.S."/>
            <person name="Nielsen P.H."/>
            <person name="Bakmann L.F."/>
            <person name="Otzen D.E."/>
        </authorList>
    </citation>
    <scope>NUCLEOTIDE SEQUENCE [LARGE SCALE GENOMIC DNA]</scope>
    <source>
        <strain evidence="10 11">Pt1</strain>
    </source>
</reference>
<evidence type="ECO:0000256" key="4">
    <source>
        <dbReference type="ARBA" id="ARBA00022723"/>
    </source>
</evidence>
<dbReference type="Proteomes" id="UP000245934">
    <property type="component" value="Unassembled WGS sequence"/>
</dbReference>
<dbReference type="InterPro" id="IPR020545">
    <property type="entry name" value="Asp_carbamoyltransf_reg_N"/>
</dbReference>
<name>A0A2V2N4L0_9EURY</name>
<evidence type="ECO:0000256" key="7">
    <source>
        <dbReference type="HAMAP-Rule" id="MF_00002"/>
    </source>
</evidence>
<dbReference type="GO" id="GO:0006221">
    <property type="term" value="P:pyrimidine nucleotide biosynthetic process"/>
    <property type="evidence" value="ECO:0007669"/>
    <property type="project" value="UniProtKB-UniRule"/>
</dbReference>
<dbReference type="Pfam" id="PF02748">
    <property type="entry name" value="PyrI_C"/>
    <property type="match status" value="1"/>
</dbReference>
<dbReference type="PANTHER" id="PTHR35805">
    <property type="entry name" value="ASPARTATE CARBAMOYLTRANSFERASE REGULATORY CHAIN"/>
    <property type="match status" value="1"/>
</dbReference>
<dbReference type="GO" id="GO:0006207">
    <property type="term" value="P:'de novo' pyrimidine nucleobase biosynthetic process"/>
    <property type="evidence" value="ECO:0007669"/>
    <property type="project" value="InterPro"/>
</dbReference>
<dbReference type="NCBIfam" id="TIGR00240">
    <property type="entry name" value="ATCase_reg"/>
    <property type="match status" value="1"/>
</dbReference>
<comment type="caution">
    <text evidence="10">The sequence shown here is derived from an EMBL/GenBank/DDBJ whole genome shotgun (WGS) entry which is preliminary data.</text>
</comment>
<dbReference type="GO" id="GO:0016740">
    <property type="term" value="F:transferase activity"/>
    <property type="evidence" value="ECO:0007669"/>
    <property type="project" value="UniProtKB-KW"/>
</dbReference>
<keyword evidence="5 7" id="KW-0862">Zinc</keyword>
<keyword evidence="10" id="KW-0808">Transferase</keyword>
<dbReference type="Gene3D" id="3.30.70.140">
    <property type="entry name" value="Aspartate carbamoyltransferase regulatory subunit, N-terminal domain"/>
    <property type="match status" value="1"/>
</dbReference>
<evidence type="ECO:0000256" key="1">
    <source>
        <dbReference type="ARBA" id="ARBA00002565"/>
    </source>
</evidence>
<evidence type="ECO:0000256" key="2">
    <source>
        <dbReference type="ARBA" id="ARBA00010498"/>
    </source>
</evidence>
<evidence type="ECO:0000256" key="3">
    <source>
        <dbReference type="ARBA" id="ARBA00021764"/>
    </source>
</evidence>
<comment type="similarity">
    <text evidence="2 7">Belongs to the PyrI family.</text>
</comment>
<dbReference type="SUPFAM" id="SSF57825">
    <property type="entry name" value="Aspartate carbamoyltransferase, Regulatory-chain, C-terminal domain"/>
    <property type="match status" value="1"/>
</dbReference>
<feature type="domain" description="Aspartate carbamoyltransferase regulatory subunit N-terminal" evidence="8">
    <location>
        <begin position="11"/>
        <end position="101"/>
    </location>
</feature>
<organism evidence="10 11">
    <name type="scientific">Methanospirillum stamsii</name>
    <dbReference type="NCBI Taxonomy" id="1277351"/>
    <lineage>
        <taxon>Archaea</taxon>
        <taxon>Methanobacteriati</taxon>
        <taxon>Methanobacteriota</taxon>
        <taxon>Stenosarchaea group</taxon>
        <taxon>Methanomicrobia</taxon>
        <taxon>Methanomicrobiales</taxon>
        <taxon>Methanospirillaceae</taxon>
        <taxon>Methanospirillum</taxon>
    </lineage>
</organism>
<feature type="binding site" evidence="7">
    <location>
        <position position="142"/>
    </location>
    <ligand>
        <name>Zn(2+)</name>
        <dbReference type="ChEBI" id="CHEBI:29105"/>
    </ligand>
</feature>
<dbReference type="InterPro" id="IPR002801">
    <property type="entry name" value="Asp_carbamoylTrfase_reg"/>
</dbReference>
<feature type="binding site" evidence="7">
    <location>
        <position position="113"/>
    </location>
    <ligand>
        <name>Zn(2+)</name>
        <dbReference type="ChEBI" id="CHEBI:29105"/>
    </ligand>
</feature>
<evidence type="ECO:0000313" key="10">
    <source>
        <dbReference type="EMBL" id="PWR75034.1"/>
    </source>
</evidence>
<evidence type="ECO:0000259" key="8">
    <source>
        <dbReference type="Pfam" id="PF01948"/>
    </source>
</evidence>
<dbReference type="InterPro" id="IPR036793">
    <property type="entry name" value="Asp_carbatrfase_reg_N_sf"/>
</dbReference>
<dbReference type="InterPro" id="IPR020542">
    <property type="entry name" value="Asp_carbamoyltrfase_reg_C"/>
</dbReference>
<dbReference type="GO" id="GO:0046872">
    <property type="term" value="F:metal ion binding"/>
    <property type="evidence" value="ECO:0007669"/>
    <property type="project" value="UniProtKB-KW"/>
</dbReference>
<comment type="cofactor">
    <cofactor evidence="7">
        <name>Zn(2+)</name>
        <dbReference type="ChEBI" id="CHEBI:29105"/>
    </cofactor>
    <text evidence="7">Binds 1 zinc ion per subunit.</text>
</comment>
<evidence type="ECO:0000256" key="5">
    <source>
        <dbReference type="ARBA" id="ARBA00022833"/>
    </source>
</evidence>
<feature type="binding site" evidence="7">
    <location>
        <position position="118"/>
    </location>
    <ligand>
        <name>Zn(2+)</name>
        <dbReference type="ChEBI" id="CHEBI:29105"/>
    </ligand>
</feature>
<dbReference type="GeneID" id="97611082"/>
<dbReference type="EMBL" id="QGMZ01000014">
    <property type="protein sequence ID" value="PWR75034.1"/>
    <property type="molecule type" value="Genomic_DNA"/>
</dbReference>
<evidence type="ECO:0000256" key="6">
    <source>
        <dbReference type="ARBA" id="ARBA00022975"/>
    </source>
</evidence>
<evidence type="ECO:0000259" key="9">
    <source>
        <dbReference type="Pfam" id="PF02748"/>
    </source>
</evidence>
<comment type="subunit">
    <text evidence="7">Contains catalytic and regulatory chains.</text>
</comment>
<accession>A0A2V2N4L0</accession>
<keyword evidence="4 7" id="KW-0479">Metal-binding</keyword>
<sequence>MTGEEPKRTLVISTIENGTVIDHINPGEALIVLRILGITGSTRECVSVATNVTSKAHVKKDVVKIENRELKTKEVDRIALVAPDATINIIRDYRVIEKKGVIIPPVLMGVLKCPNPCCITNTNEPVMSRFEMQGKKAVCSYCDAVISSDISAHII</sequence>
<proteinExistence type="inferred from homology"/>
<dbReference type="OrthoDB" id="7000at2157"/>
<dbReference type="HAMAP" id="MF_00002">
    <property type="entry name" value="Asp_carb_tr_reg"/>
    <property type="match status" value="1"/>
</dbReference>
<dbReference type="Gene3D" id="2.30.30.20">
    <property type="entry name" value="Aspartate carbamoyltransferase regulatory subunit, C-terminal domain"/>
    <property type="match status" value="1"/>
</dbReference>
<dbReference type="Pfam" id="PF01948">
    <property type="entry name" value="PyrI"/>
    <property type="match status" value="1"/>
</dbReference>
<dbReference type="AlphaFoldDB" id="A0A2V2N4L0"/>
<dbReference type="SUPFAM" id="SSF54893">
    <property type="entry name" value="Aspartate carbamoyltransferase, Regulatory-chain, N-terminal domain"/>
    <property type="match status" value="1"/>
</dbReference>
<keyword evidence="6 7" id="KW-0665">Pyrimidine biosynthesis</keyword>
<feature type="domain" description="Aspartate carbamoyltransferase regulatory subunit C-terminal" evidence="9">
    <location>
        <begin position="108"/>
        <end position="149"/>
    </location>
</feature>
<dbReference type="InterPro" id="IPR036792">
    <property type="entry name" value="Asp_carbatrfase_reg_C_sf"/>
</dbReference>
<keyword evidence="11" id="KW-1185">Reference proteome</keyword>